<evidence type="ECO:0000259" key="5">
    <source>
        <dbReference type="Pfam" id="PF07859"/>
    </source>
</evidence>
<dbReference type="InterPro" id="IPR050300">
    <property type="entry name" value="GDXG_lipolytic_enzyme"/>
</dbReference>
<keyword evidence="2 6" id="KW-0378">Hydrolase</keyword>
<proteinExistence type="inferred from homology"/>
<dbReference type="GO" id="GO:0016787">
    <property type="term" value="F:hydrolase activity"/>
    <property type="evidence" value="ECO:0007669"/>
    <property type="project" value="UniProtKB-KW"/>
</dbReference>
<comment type="similarity">
    <text evidence="1">Belongs to the 'GDXG' lipolytic enzyme family.</text>
</comment>
<comment type="caution">
    <text evidence="6">The sequence shown here is derived from an EMBL/GenBank/DDBJ whole genome shotgun (WGS) entry which is preliminary data.</text>
</comment>
<evidence type="ECO:0000256" key="1">
    <source>
        <dbReference type="ARBA" id="ARBA00010515"/>
    </source>
</evidence>
<feature type="active site" evidence="3">
    <location>
        <position position="197"/>
    </location>
</feature>
<dbReference type="AlphaFoldDB" id="A0A6M2BTE1"/>
<keyword evidence="4" id="KW-1133">Transmembrane helix</keyword>
<gene>
    <name evidence="6" type="ORF">G7Y85_12575</name>
</gene>
<keyword evidence="4" id="KW-0472">Membrane</keyword>
<evidence type="ECO:0000256" key="2">
    <source>
        <dbReference type="ARBA" id="ARBA00022801"/>
    </source>
</evidence>
<accession>A0A6M2BTE1</accession>
<dbReference type="Proteomes" id="UP000472676">
    <property type="component" value="Unassembled WGS sequence"/>
</dbReference>
<dbReference type="InterPro" id="IPR029058">
    <property type="entry name" value="AB_hydrolase_fold"/>
</dbReference>
<dbReference type="PANTHER" id="PTHR48081">
    <property type="entry name" value="AB HYDROLASE SUPERFAMILY PROTEIN C4A8.06C"/>
    <property type="match status" value="1"/>
</dbReference>
<feature type="domain" description="Alpha/beta hydrolase fold-3" evidence="5">
    <location>
        <begin position="124"/>
        <end position="324"/>
    </location>
</feature>
<dbReference type="SUPFAM" id="SSF53474">
    <property type="entry name" value="alpha/beta-Hydrolases"/>
    <property type="match status" value="1"/>
</dbReference>
<dbReference type="EMBL" id="JAAMOW010000006">
    <property type="protein sequence ID" value="NGY05600.1"/>
    <property type="molecule type" value="Genomic_DNA"/>
</dbReference>
<evidence type="ECO:0000256" key="4">
    <source>
        <dbReference type="SAM" id="Phobius"/>
    </source>
</evidence>
<dbReference type="InterPro" id="IPR033140">
    <property type="entry name" value="Lipase_GDXG_put_SER_AS"/>
</dbReference>
<keyword evidence="7" id="KW-1185">Reference proteome</keyword>
<feature type="transmembrane region" description="Helical" evidence="4">
    <location>
        <begin position="20"/>
        <end position="41"/>
    </location>
</feature>
<dbReference type="PROSITE" id="PS01174">
    <property type="entry name" value="LIPASE_GDXG_SER"/>
    <property type="match status" value="1"/>
</dbReference>
<dbReference type="Gene3D" id="3.40.50.1820">
    <property type="entry name" value="alpha/beta hydrolase"/>
    <property type="match status" value="1"/>
</dbReference>
<evidence type="ECO:0000313" key="6">
    <source>
        <dbReference type="EMBL" id="NGY05600.1"/>
    </source>
</evidence>
<reference evidence="6 7" key="1">
    <citation type="journal article" date="2014" name="Int. J. Syst. Evol. Microbiol.">
        <title>Solimonas terrae sp. nov., isolated from soil.</title>
        <authorList>
            <person name="Kim S.J."/>
            <person name="Moon J.Y."/>
            <person name="Weon H.Y."/>
            <person name="Ahn J.H."/>
            <person name="Chen W.M."/>
            <person name="Kwon S.W."/>
        </authorList>
    </citation>
    <scope>NUCLEOTIDE SEQUENCE [LARGE SCALE GENOMIC DNA]</scope>
    <source>
        <strain evidence="6 7">KIS83-12</strain>
    </source>
</reference>
<evidence type="ECO:0000256" key="3">
    <source>
        <dbReference type="PROSITE-ProRule" id="PRU10038"/>
    </source>
</evidence>
<evidence type="ECO:0000313" key="7">
    <source>
        <dbReference type="Proteomes" id="UP000472676"/>
    </source>
</evidence>
<dbReference type="InterPro" id="IPR013094">
    <property type="entry name" value="AB_hydrolase_3"/>
</dbReference>
<sequence length="346" mass="37569">MRLAINDKGTMKIPFMFRRLRWRILGGLCGLVVLSIFALWISSVHEGQSMQARAIVLLLRAIGARHSMQTVTAFEAAVAEDRRRGEAPPPDALRRRYLISRQALDGGAVYTLVPRAMPNPERSLIFIHGGAYCGATNDGHWNFVGKIGERTGVRIVLPQYPLAPEHDWKPAYAMLGHLYAQLLADGPSSSITIAGDSAGGGLALGFAEALRDEGKPMPGGLVLMSPWLNLVQDNPAQAALEERDPALSRVGLEWAAMQWANGTPLGDPHISPVLGSLRGLPPILLFSGTMDLLNADARQLVEKARHDGAQLDYREVPNMFHDWMLAPVPEAKSADSGAVAFILRAP</sequence>
<dbReference type="RefSeq" id="WP_166257424.1">
    <property type="nucleotide sequence ID" value="NZ_JAAMOW010000006.1"/>
</dbReference>
<dbReference type="Pfam" id="PF07859">
    <property type="entry name" value="Abhydrolase_3"/>
    <property type="match status" value="1"/>
</dbReference>
<keyword evidence="4" id="KW-0812">Transmembrane</keyword>
<dbReference type="PANTHER" id="PTHR48081:SF8">
    <property type="entry name" value="ALPHA_BETA HYDROLASE FOLD-3 DOMAIN-CONTAINING PROTEIN-RELATED"/>
    <property type="match status" value="1"/>
</dbReference>
<organism evidence="6 7">
    <name type="scientific">Solimonas terrae</name>
    <dbReference type="NCBI Taxonomy" id="1396819"/>
    <lineage>
        <taxon>Bacteria</taxon>
        <taxon>Pseudomonadati</taxon>
        <taxon>Pseudomonadota</taxon>
        <taxon>Gammaproteobacteria</taxon>
        <taxon>Nevskiales</taxon>
        <taxon>Nevskiaceae</taxon>
        <taxon>Solimonas</taxon>
    </lineage>
</organism>
<name>A0A6M2BTE1_9GAMM</name>
<protein>
    <submittedName>
        <fullName evidence="6">Alpha/beta hydrolase</fullName>
    </submittedName>
</protein>